<feature type="transmembrane region" description="Helical" evidence="1">
    <location>
        <begin position="58"/>
        <end position="78"/>
    </location>
</feature>
<dbReference type="AlphaFoldDB" id="A0A3E4F645"/>
<protein>
    <submittedName>
        <fullName evidence="2">Uncharacterized protein</fullName>
    </submittedName>
</protein>
<keyword evidence="1" id="KW-0812">Transmembrane</keyword>
<evidence type="ECO:0000313" key="4">
    <source>
        <dbReference type="EMBL" id="RHA71684.1"/>
    </source>
</evidence>
<gene>
    <name evidence="4" type="ORF">DW924_03420</name>
    <name evidence="3" type="ORF">DWV67_02615</name>
    <name evidence="2" type="ORF">DXD84_07310</name>
</gene>
<dbReference type="EMBL" id="QSOI01000007">
    <property type="protein sequence ID" value="RGI84330.1"/>
    <property type="molecule type" value="Genomic_DNA"/>
</dbReference>
<organism evidence="2 5">
    <name type="scientific">Dorea formicigenerans</name>
    <dbReference type="NCBI Taxonomy" id="39486"/>
    <lineage>
        <taxon>Bacteria</taxon>
        <taxon>Bacillati</taxon>
        <taxon>Bacillota</taxon>
        <taxon>Clostridia</taxon>
        <taxon>Lachnospirales</taxon>
        <taxon>Lachnospiraceae</taxon>
        <taxon>Dorea</taxon>
    </lineage>
</organism>
<comment type="caution">
    <text evidence="2">The sequence shown here is derived from an EMBL/GenBank/DDBJ whole genome shotgun (WGS) entry which is preliminary data.</text>
</comment>
<evidence type="ECO:0000313" key="7">
    <source>
        <dbReference type="Proteomes" id="UP000285642"/>
    </source>
</evidence>
<dbReference type="Proteomes" id="UP000285642">
    <property type="component" value="Unassembled WGS sequence"/>
</dbReference>
<dbReference type="Proteomes" id="UP000260664">
    <property type="component" value="Unassembled WGS sequence"/>
</dbReference>
<dbReference type="EMBL" id="QSAJ01000004">
    <property type="protein sequence ID" value="RGW55253.1"/>
    <property type="molecule type" value="Genomic_DNA"/>
</dbReference>
<keyword evidence="1" id="KW-1133">Transmembrane helix</keyword>
<dbReference type="Proteomes" id="UP000266376">
    <property type="component" value="Unassembled WGS sequence"/>
</dbReference>
<reference evidence="5 6" key="1">
    <citation type="submission" date="2018-08" db="EMBL/GenBank/DDBJ databases">
        <title>A genome reference for cultivated species of the human gut microbiota.</title>
        <authorList>
            <person name="Zou Y."/>
            <person name="Xue W."/>
            <person name="Luo G."/>
        </authorList>
    </citation>
    <scope>NUCLEOTIDE SEQUENCE [LARGE SCALE GENOMIC DNA]</scope>
    <source>
        <strain evidence="3 6">AF12-11</strain>
        <strain evidence="4 7">AM42-8</strain>
        <strain evidence="2 5">TM09-19AC</strain>
    </source>
</reference>
<keyword evidence="1" id="KW-0472">Membrane</keyword>
<sequence>MINYIYNNIKIAYEICKTWIFNTKKEQEAYDQPTLCNEDETYEIVEANAEYDFSALRLIGMFCITEAGVMLLLLVLLFENYFSKIINQFLTTAQ</sequence>
<evidence type="ECO:0000313" key="3">
    <source>
        <dbReference type="EMBL" id="RGW55253.1"/>
    </source>
</evidence>
<evidence type="ECO:0000313" key="6">
    <source>
        <dbReference type="Proteomes" id="UP000266376"/>
    </source>
</evidence>
<proteinExistence type="predicted"/>
<evidence type="ECO:0000313" key="2">
    <source>
        <dbReference type="EMBL" id="RGI84330.1"/>
    </source>
</evidence>
<evidence type="ECO:0000313" key="5">
    <source>
        <dbReference type="Proteomes" id="UP000260664"/>
    </source>
</evidence>
<accession>A0A3E4F645</accession>
<evidence type="ECO:0000256" key="1">
    <source>
        <dbReference type="SAM" id="Phobius"/>
    </source>
</evidence>
<dbReference type="EMBL" id="QSFS01000003">
    <property type="protein sequence ID" value="RHA71684.1"/>
    <property type="molecule type" value="Genomic_DNA"/>
</dbReference>
<name>A0A3E4F645_9FIRM</name>